<reference evidence="4 5" key="1">
    <citation type="submission" date="2018-06" db="EMBL/GenBank/DDBJ databases">
        <title>A transcriptomic atlas of mushroom development highlights an independent origin of complex multicellularity.</title>
        <authorList>
            <consortium name="DOE Joint Genome Institute"/>
            <person name="Krizsan K."/>
            <person name="Almasi E."/>
            <person name="Merenyi Z."/>
            <person name="Sahu N."/>
            <person name="Viragh M."/>
            <person name="Koszo T."/>
            <person name="Mondo S."/>
            <person name="Kiss B."/>
            <person name="Balint B."/>
            <person name="Kues U."/>
            <person name="Barry K."/>
            <person name="Hegedus J.C."/>
            <person name="Henrissat B."/>
            <person name="Johnson J."/>
            <person name="Lipzen A."/>
            <person name="Ohm R."/>
            <person name="Nagy I."/>
            <person name="Pangilinan J."/>
            <person name="Yan J."/>
            <person name="Xiong Y."/>
            <person name="Grigoriev I.V."/>
            <person name="Hibbett D.S."/>
            <person name="Nagy L.G."/>
        </authorList>
    </citation>
    <scope>NUCLEOTIDE SEQUENCE [LARGE SCALE GENOMIC DNA]</scope>
    <source>
        <strain evidence="4 5">SZMC22713</strain>
    </source>
</reference>
<evidence type="ECO:0000259" key="3">
    <source>
        <dbReference type="Pfam" id="PF01370"/>
    </source>
</evidence>
<dbReference type="EMBL" id="ML170169">
    <property type="protein sequence ID" value="TDL23625.1"/>
    <property type="molecule type" value="Genomic_DNA"/>
</dbReference>
<dbReference type="Pfam" id="PF01370">
    <property type="entry name" value="Epimerase"/>
    <property type="match status" value="1"/>
</dbReference>
<dbReference type="InterPro" id="IPR036291">
    <property type="entry name" value="NAD(P)-bd_dom_sf"/>
</dbReference>
<dbReference type="InterPro" id="IPR050425">
    <property type="entry name" value="NAD(P)_dehydrat-like"/>
</dbReference>
<dbReference type="STRING" id="50990.A0A4Y7Q865"/>
<protein>
    <submittedName>
        <fullName evidence="4">NAD(P)-binding protein</fullName>
    </submittedName>
</protein>
<keyword evidence="5" id="KW-1185">Reference proteome</keyword>
<feature type="domain" description="NAD-dependent epimerase/dehydratase" evidence="3">
    <location>
        <begin position="7"/>
        <end position="258"/>
    </location>
</feature>
<proteinExistence type="inferred from homology"/>
<dbReference type="SUPFAM" id="SSF51735">
    <property type="entry name" value="NAD(P)-binding Rossmann-fold domains"/>
    <property type="match status" value="1"/>
</dbReference>
<dbReference type="Gene3D" id="3.40.50.720">
    <property type="entry name" value="NAD(P)-binding Rossmann-like Domain"/>
    <property type="match status" value="1"/>
</dbReference>
<dbReference type="Proteomes" id="UP000294933">
    <property type="component" value="Unassembled WGS sequence"/>
</dbReference>
<dbReference type="InterPro" id="IPR001509">
    <property type="entry name" value="Epimerase_deHydtase"/>
</dbReference>
<dbReference type="AlphaFoldDB" id="A0A4Y7Q865"/>
<dbReference type="VEuPathDB" id="FungiDB:BD410DRAFT_746316"/>
<organism evidence="4 5">
    <name type="scientific">Rickenella mellea</name>
    <dbReference type="NCBI Taxonomy" id="50990"/>
    <lineage>
        <taxon>Eukaryota</taxon>
        <taxon>Fungi</taxon>
        <taxon>Dikarya</taxon>
        <taxon>Basidiomycota</taxon>
        <taxon>Agaricomycotina</taxon>
        <taxon>Agaricomycetes</taxon>
        <taxon>Hymenochaetales</taxon>
        <taxon>Rickenellaceae</taxon>
        <taxon>Rickenella</taxon>
    </lineage>
</organism>
<keyword evidence="1" id="KW-0560">Oxidoreductase</keyword>
<comment type="similarity">
    <text evidence="2">Belongs to the NAD(P)-dependent epimerase/dehydratase family. Dihydroflavonol-4-reductase subfamily.</text>
</comment>
<sequence>MSTLPRILITGATGFLGSHVLQQALEAGYPVNITTRLAKVDALQKHLGDKVHVFRVDDAATGDYSNALKGVGAIIHCAAPIFSKADSDGLLRGAIDGALNIVKQAVAAGIFKIVITSSLVTANPDDKLMLSDYTYTDKDWNPATKEETKDQTHDSWWFYQAAKTIAEQEVWAFADQHPEVDITMINPPFLYGPFAQQFQINKGDYTAFSTNGYFYRNVLKVQGKLAAVQQVGPLTVDVRDAAKAHLLALKAPTTSEVGRKRLLVGEQFFTWKDAVEHLNTVRPELKDRLPDTSEAQELTIAKVDTKRAADVLGLTTYTDWKKTVEDTADNLVAIEKSWAA</sequence>
<dbReference type="PANTHER" id="PTHR10366:SF564">
    <property type="entry name" value="STEROL-4-ALPHA-CARBOXYLATE 3-DEHYDROGENASE, DECARBOXYLATING"/>
    <property type="match status" value="1"/>
</dbReference>
<dbReference type="PANTHER" id="PTHR10366">
    <property type="entry name" value="NAD DEPENDENT EPIMERASE/DEHYDRATASE"/>
    <property type="match status" value="1"/>
</dbReference>
<evidence type="ECO:0000256" key="1">
    <source>
        <dbReference type="ARBA" id="ARBA00023002"/>
    </source>
</evidence>
<evidence type="ECO:0000313" key="5">
    <source>
        <dbReference type="Proteomes" id="UP000294933"/>
    </source>
</evidence>
<dbReference type="OrthoDB" id="2735536at2759"/>
<dbReference type="GO" id="GO:0016616">
    <property type="term" value="F:oxidoreductase activity, acting on the CH-OH group of donors, NAD or NADP as acceptor"/>
    <property type="evidence" value="ECO:0007669"/>
    <property type="project" value="TreeGrafter"/>
</dbReference>
<gene>
    <name evidence="4" type="ORF">BD410DRAFT_746316</name>
</gene>
<evidence type="ECO:0000313" key="4">
    <source>
        <dbReference type="EMBL" id="TDL23625.1"/>
    </source>
</evidence>
<evidence type="ECO:0000256" key="2">
    <source>
        <dbReference type="ARBA" id="ARBA00023445"/>
    </source>
</evidence>
<name>A0A4Y7Q865_9AGAM</name>
<accession>A0A4Y7Q865</accession>